<comment type="caution">
    <text evidence="4">The sequence shown here is derived from an EMBL/GenBank/DDBJ whole genome shotgun (WGS) entry which is preliminary data.</text>
</comment>
<keyword evidence="1 2" id="KW-0732">Signal</keyword>
<reference evidence="4 5" key="1">
    <citation type="journal article" date="2019" name="Nat. Microbiol.">
        <title>Mediterranean grassland soil C-N compound turnover is dependent on rainfall and depth, and is mediated by genomically divergent microorganisms.</title>
        <authorList>
            <person name="Diamond S."/>
            <person name="Andeer P.F."/>
            <person name="Li Z."/>
            <person name="Crits-Christoph A."/>
            <person name="Burstein D."/>
            <person name="Anantharaman K."/>
            <person name="Lane K.R."/>
            <person name="Thomas B.C."/>
            <person name="Pan C."/>
            <person name="Northen T.R."/>
            <person name="Banfield J.F."/>
        </authorList>
    </citation>
    <scope>NUCLEOTIDE SEQUENCE [LARGE SCALE GENOMIC DNA]</scope>
    <source>
        <strain evidence="4">NP_7</strain>
    </source>
</reference>
<protein>
    <submittedName>
        <fullName evidence="4">Peptide ABC transporter substrate-binding protein</fullName>
    </submittedName>
</protein>
<accession>A0A537J6X3</accession>
<evidence type="ECO:0000313" key="5">
    <source>
        <dbReference type="Proteomes" id="UP000320048"/>
    </source>
</evidence>
<dbReference type="AlphaFoldDB" id="A0A537J6X3"/>
<dbReference type="GO" id="GO:1904680">
    <property type="term" value="F:peptide transmembrane transporter activity"/>
    <property type="evidence" value="ECO:0007669"/>
    <property type="project" value="TreeGrafter"/>
</dbReference>
<feature type="signal peptide" evidence="2">
    <location>
        <begin position="1"/>
        <end position="23"/>
    </location>
</feature>
<evidence type="ECO:0000259" key="3">
    <source>
        <dbReference type="Pfam" id="PF00496"/>
    </source>
</evidence>
<dbReference type="Proteomes" id="UP000320048">
    <property type="component" value="Unassembled WGS sequence"/>
</dbReference>
<organism evidence="4 5">
    <name type="scientific">Candidatus Segetimicrobium genomatis</name>
    <dbReference type="NCBI Taxonomy" id="2569760"/>
    <lineage>
        <taxon>Bacteria</taxon>
        <taxon>Bacillati</taxon>
        <taxon>Candidatus Sysuimicrobiota</taxon>
        <taxon>Candidatus Sysuimicrobiia</taxon>
        <taxon>Candidatus Sysuimicrobiales</taxon>
        <taxon>Candidatus Segetimicrobiaceae</taxon>
        <taxon>Candidatus Segetimicrobium</taxon>
    </lineage>
</organism>
<dbReference type="InterPro" id="IPR000914">
    <property type="entry name" value="SBP_5_dom"/>
</dbReference>
<dbReference type="InterPro" id="IPR030678">
    <property type="entry name" value="Peptide/Ni-bd"/>
</dbReference>
<dbReference type="GO" id="GO:0043190">
    <property type="term" value="C:ATP-binding cassette (ABC) transporter complex"/>
    <property type="evidence" value="ECO:0007669"/>
    <property type="project" value="InterPro"/>
</dbReference>
<dbReference type="Gene3D" id="3.40.190.10">
    <property type="entry name" value="Periplasmic binding protein-like II"/>
    <property type="match status" value="1"/>
</dbReference>
<proteinExistence type="predicted"/>
<gene>
    <name evidence="4" type="ORF">E6H04_10805</name>
</gene>
<dbReference type="PROSITE" id="PS51257">
    <property type="entry name" value="PROKAR_LIPOPROTEIN"/>
    <property type="match status" value="1"/>
</dbReference>
<dbReference type="GO" id="GO:0042597">
    <property type="term" value="C:periplasmic space"/>
    <property type="evidence" value="ECO:0007669"/>
    <property type="project" value="UniProtKB-ARBA"/>
</dbReference>
<feature type="chain" id="PRO_5022124284" evidence="2">
    <location>
        <begin position="24"/>
        <end position="512"/>
    </location>
</feature>
<dbReference type="Pfam" id="PF00496">
    <property type="entry name" value="SBP_bac_5"/>
    <property type="match status" value="1"/>
</dbReference>
<dbReference type="SUPFAM" id="SSF53850">
    <property type="entry name" value="Periplasmic binding protein-like II"/>
    <property type="match status" value="1"/>
</dbReference>
<evidence type="ECO:0000256" key="1">
    <source>
        <dbReference type="ARBA" id="ARBA00022729"/>
    </source>
</evidence>
<evidence type="ECO:0000313" key="4">
    <source>
        <dbReference type="EMBL" id="TMI79301.1"/>
    </source>
</evidence>
<dbReference type="Gene3D" id="3.90.76.10">
    <property type="entry name" value="Dipeptide-binding Protein, Domain 1"/>
    <property type="match status" value="1"/>
</dbReference>
<feature type="domain" description="Solute-binding protein family 5" evidence="3">
    <location>
        <begin position="72"/>
        <end position="430"/>
    </location>
</feature>
<dbReference type="InterPro" id="IPR039424">
    <property type="entry name" value="SBP_5"/>
</dbReference>
<dbReference type="PANTHER" id="PTHR30290">
    <property type="entry name" value="PERIPLASMIC BINDING COMPONENT OF ABC TRANSPORTER"/>
    <property type="match status" value="1"/>
</dbReference>
<dbReference type="Gene3D" id="3.10.105.10">
    <property type="entry name" value="Dipeptide-binding Protein, Domain 3"/>
    <property type="match status" value="1"/>
</dbReference>
<name>A0A537J6X3_9BACT</name>
<dbReference type="PIRSF" id="PIRSF002741">
    <property type="entry name" value="MppA"/>
    <property type="match status" value="1"/>
</dbReference>
<dbReference type="GO" id="GO:0015833">
    <property type="term" value="P:peptide transport"/>
    <property type="evidence" value="ECO:0007669"/>
    <property type="project" value="TreeGrafter"/>
</dbReference>
<sequence length="512" mass="56867">MRRWGSPAVSALIVAGLMAVACAQGTGGSATLRVGLDADPPNMDPHRSTAAVDRQVYQNLFDKLVDTDENLQIVPMLASAWTISADGKTVTLTLRQGVKFHDGTPFNAEAVKYNFDRMQDPNFPSARRSEVLPVQKVAVVDPYTVALSLEKPYSPLLYVLTDRAGMMVSPAEARKAGTNFALHPVGTGPFSFMEKIPQDHITLVRNPDYWVKGQPYLDRIIYRPFPNDNARVANVKSGDIDIINIVPLAQIKGLSQEAKQPGARFKLIEHGAFRWQGIWLNVTKPPFDNKLLRQAFNAAIDRDAMANVVLQGAAYPAYSFFPNGTPAHDPDWKVPRRNVALAKEKLQAAGRPNGFEVTLLVDPTLEGQSIAQATQAMASEAGIQMKIQIVEFGTLLHETDTLAHQAAVLGWSGRPDPDFDIYPFVTQSGIGSFNNAGYTNPRVQTLLDAARLLNDMNQRRRAYREVTQILADDLPYIWLYFPKEYKMMSMRVQGFIHVPDGMMRFRTVRLGQ</sequence>
<dbReference type="EMBL" id="VBAO01000296">
    <property type="protein sequence ID" value="TMI79301.1"/>
    <property type="molecule type" value="Genomic_DNA"/>
</dbReference>
<evidence type="ECO:0000256" key="2">
    <source>
        <dbReference type="SAM" id="SignalP"/>
    </source>
</evidence>
<dbReference type="PANTHER" id="PTHR30290:SF38">
    <property type="entry name" value="D,D-DIPEPTIDE-BINDING PERIPLASMIC PROTEIN DDPA-RELATED"/>
    <property type="match status" value="1"/>
</dbReference>